<feature type="transmembrane region" description="Helical" evidence="1">
    <location>
        <begin position="21"/>
        <end position="43"/>
    </location>
</feature>
<dbReference type="RefSeq" id="WP_047253529.1">
    <property type="nucleotide sequence ID" value="NZ_CP011545.1"/>
</dbReference>
<dbReference type="AlphaFoldDB" id="A0A0G3H7K2"/>
<keyword evidence="1" id="KW-1133">Transmembrane helix</keyword>
<dbReference type="Proteomes" id="UP000035540">
    <property type="component" value="Chromosome"/>
</dbReference>
<reference evidence="2 3" key="1">
    <citation type="journal article" date="2015" name="Genome Announc.">
        <title>Complete Genome Sequence of the Type Strain Corynebacterium testudinoris DSM 44614, Recovered from Necrotic Lesions in the Mouth of a Tortoise.</title>
        <authorList>
            <person name="Ruckert C."/>
            <person name="Kriete M."/>
            <person name="Jaenicke S."/>
            <person name="Winkler A."/>
            <person name="Tauch A."/>
        </authorList>
    </citation>
    <scope>NUCLEOTIDE SEQUENCE [LARGE SCALE GENOMIC DNA]</scope>
    <source>
        <strain evidence="2 3">DSM 44614</strain>
    </source>
</reference>
<dbReference type="EMBL" id="CP011545">
    <property type="protein sequence ID" value="AKK09339.1"/>
    <property type="molecule type" value="Genomic_DNA"/>
</dbReference>
<evidence type="ECO:0000313" key="3">
    <source>
        <dbReference type="Proteomes" id="UP000035540"/>
    </source>
</evidence>
<evidence type="ECO:0000256" key="1">
    <source>
        <dbReference type="SAM" id="Phobius"/>
    </source>
</evidence>
<keyword evidence="1" id="KW-0812">Transmembrane</keyword>
<name>A0A0G3H7K2_9CORY</name>
<dbReference type="KEGG" id="cted:CTEST_09570"/>
<keyword evidence="3" id="KW-1185">Reference proteome</keyword>
<dbReference type="PATRIC" id="fig|136857.5.peg.1899"/>
<evidence type="ECO:0000313" key="2">
    <source>
        <dbReference type="EMBL" id="AKK09339.1"/>
    </source>
</evidence>
<proteinExistence type="predicted"/>
<reference evidence="3" key="2">
    <citation type="submission" date="2015-05" db="EMBL/GenBank/DDBJ databases">
        <title>Complete genome sequence of Corynebacterium testudinoris DSM 44614, recovered from necrotic lesions in the mouth of a tortoise.</title>
        <authorList>
            <person name="Ruckert C."/>
            <person name="Albersmeier A."/>
            <person name="Winkler A."/>
            <person name="Tauch A."/>
        </authorList>
    </citation>
    <scope>NUCLEOTIDE SEQUENCE [LARGE SCALE GENOMIC DNA]</scope>
    <source>
        <strain evidence="3">DSM 44614</strain>
    </source>
</reference>
<protein>
    <submittedName>
        <fullName evidence="2">Uncharacterized protein</fullName>
    </submittedName>
</protein>
<accession>A0A0G3H7K2</accession>
<sequence>MTNSAMKVAQALKGDLFTRENLLLVGAAATVGVLGIFGGFAAAEPEVERAELASIIGEPVAASPVEVTVLGTEDGMLRVRALNTGVRPVQSLTLGNIIEFPGAENSTYASMTRDDGFPVRTLNPGVPVDILIPVAGDSLAINSMTWRQSRLDGSMQWFDPTPVMEVSM</sequence>
<keyword evidence="1" id="KW-0472">Membrane</keyword>
<dbReference type="OrthoDB" id="4420862at2"/>
<dbReference type="STRING" id="136857.CTEST_09570"/>
<gene>
    <name evidence="2" type="ORF">CTEST_09570</name>
</gene>
<organism evidence="2 3">
    <name type="scientific">Corynebacterium testudinoris</name>
    <dbReference type="NCBI Taxonomy" id="136857"/>
    <lineage>
        <taxon>Bacteria</taxon>
        <taxon>Bacillati</taxon>
        <taxon>Actinomycetota</taxon>
        <taxon>Actinomycetes</taxon>
        <taxon>Mycobacteriales</taxon>
        <taxon>Corynebacteriaceae</taxon>
        <taxon>Corynebacterium</taxon>
    </lineage>
</organism>